<sequence>MHSRATNIKNNGRFLKFPGLYDNRYFTILFLIICPGAPIGSDRYALTFLFESFFEEEGMGHVE</sequence>
<proteinExistence type="predicted"/>
<organism evidence="1 2">
    <name type="scientific">Alistipes putredinis DSM 17216</name>
    <dbReference type="NCBI Taxonomy" id="445970"/>
    <lineage>
        <taxon>Bacteria</taxon>
        <taxon>Pseudomonadati</taxon>
        <taxon>Bacteroidota</taxon>
        <taxon>Bacteroidia</taxon>
        <taxon>Bacteroidales</taxon>
        <taxon>Rikenellaceae</taxon>
        <taxon>Alistipes</taxon>
    </lineage>
</organism>
<protein>
    <submittedName>
        <fullName evidence="1">Uncharacterized protein</fullName>
    </submittedName>
</protein>
<gene>
    <name evidence="1" type="ORF">ALIPUT_00197</name>
</gene>
<dbReference type="Proteomes" id="UP000005819">
    <property type="component" value="Unassembled WGS sequence"/>
</dbReference>
<dbReference type="HOGENOM" id="CLU_2875724_0_0_10"/>
<accession>B0MU88</accession>
<evidence type="ECO:0000313" key="2">
    <source>
        <dbReference type="Proteomes" id="UP000005819"/>
    </source>
</evidence>
<comment type="caution">
    <text evidence="1">The sequence shown here is derived from an EMBL/GenBank/DDBJ whole genome shotgun (WGS) entry which is preliminary data.</text>
</comment>
<reference evidence="1" key="1">
    <citation type="submission" date="2007-10" db="EMBL/GenBank/DDBJ databases">
        <authorList>
            <person name="Fulton L."/>
            <person name="Clifton S."/>
            <person name="Fulton B."/>
            <person name="Xu J."/>
            <person name="Minx P."/>
            <person name="Pepin K.H."/>
            <person name="Johnson M."/>
            <person name="Thiruvilangam P."/>
            <person name="Bhonagiri V."/>
            <person name="Nash W.E."/>
            <person name="Mardis E.R."/>
            <person name="Wilson R.K."/>
        </authorList>
    </citation>
    <scope>NUCLEOTIDE SEQUENCE [LARGE SCALE GENOMIC DNA]</scope>
    <source>
        <strain evidence="1">DSM 17216</strain>
    </source>
</reference>
<dbReference type="AlphaFoldDB" id="B0MU88"/>
<evidence type="ECO:0000313" key="1">
    <source>
        <dbReference type="EMBL" id="EDS04326.1"/>
    </source>
</evidence>
<name>B0MU88_9BACT</name>
<dbReference type="EMBL" id="ABFK02000016">
    <property type="protein sequence ID" value="EDS04326.1"/>
    <property type="molecule type" value="Genomic_DNA"/>
</dbReference>
<keyword evidence="2" id="KW-1185">Reference proteome</keyword>
<reference evidence="1" key="2">
    <citation type="submission" date="2013-09" db="EMBL/GenBank/DDBJ databases">
        <title>Draft genome sequence of Alistipes putredinis (DSM 17216).</title>
        <authorList>
            <person name="Sudarsanam P."/>
            <person name="Ley R."/>
            <person name="Guruge J."/>
            <person name="Turnbaugh P.J."/>
            <person name="Mahowald M."/>
            <person name="Liep D."/>
            <person name="Gordon J."/>
        </authorList>
    </citation>
    <scope>NUCLEOTIDE SEQUENCE</scope>
    <source>
        <strain evidence="1">DSM 17216</strain>
    </source>
</reference>